<accession>A0A2J6RSJ3</accession>
<evidence type="ECO:0000313" key="3">
    <source>
        <dbReference type="Proteomes" id="UP000235786"/>
    </source>
</evidence>
<name>A0A2J6RSJ3_HYAVF</name>
<proteinExistence type="predicted"/>
<feature type="compositionally biased region" description="Polar residues" evidence="1">
    <location>
        <begin position="127"/>
        <end position="147"/>
    </location>
</feature>
<feature type="compositionally biased region" description="Polar residues" evidence="1">
    <location>
        <begin position="24"/>
        <end position="39"/>
    </location>
</feature>
<dbReference type="Proteomes" id="UP000235786">
    <property type="component" value="Unassembled WGS sequence"/>
</dbReference>
<keyword evidence="3" id="KW-1185">Reference proteome</keyword>
<gene>
    <name evidence="2" type="ORF">L207DRAFT_380919</name>
</gene>
<feature type="compositionally biased region" description="Polar residues" evidence="1">
    <location>
        <begin position="155"/>
        <end position="168"/>
    </location>
</feature>
<sequence>MGRTSKFHFPMPGRKHTSGKESTKSTNAPTISTSSNLSKAQRFLGTDNDLNIDSPTREDGHPWRYPGSRSSGMSISISESTQSTNDSGSVHGSQFDQLDDESGVFPRAPHGKASSTLLGQRYADDGASTNGSINSRLRNEGSSSTLRSYYDRQKSPLSISQQTSNSSARDLALRKGFPPI</sequence>
<reference evidence="2 3" key="1">
    <citation type="submission" date="2016-04" db="EMBL/GenBank/DDBJ databases">
        <title>A degradative enzymes factory behind the ericoid mycorrhizal symbiosis.</title>
        <authorList>
            <consortium name="DOE Joint Genome Institute"/>
            <person name="Martino E."/>
            <person name="Morin E."/>
            <person name="Grelet G."/>
            <person name="Kuo A."/>
            <person name="Kohler A."/>
            <person name="Daghino S."/>
            <person name="Barry K."/>
            <person name="Choi C."/>
            <person name="Cichocki N."/>
            <person name="Clum A."/>
            <person name="Copeland A."/>
            <person name="Hainaut M."/>
            <person name="Haridas S."/>
            <person name="Labutti K."/>
            <person name="Lindquist E."/>
            <person name="Lipzen A."/>
            <person name="Khouja H.-R."/>
            <person name="Murat C."/>
            <person name="Ohm R."/>
            <person name="Olson A."/>
            <person name="Spatafora J."/>
            <person name="Veneault-Fourrey C."/>
            <person name="Henrissat B."/>
            <person name="Grigoriev I."/>
            <person name="Martin F."/>
            <person name="Perotto S."/>
        </authorList>
    </citation>
    <scope>NUCLEOTIDE SEQUENCE [LARGE SCALE GENOMIC DNA]</scope>
    <source>
        <strain evidence="2 3">F</strain>
    </source>
</reference>
<feature type="region of interest" description="Disordered" evidence="1">
    <location>
        <begin position="1"/>
        <end position="180"/>
    </location>
</feature>
<dbReference type="AlphaFoldDB" id="A0A2J6RSJ3"/>
<protein>
    <submittedName>
        <fullName evidence="2">Uncharacterized protein</fullName>
    </submittedName>
</protein>
<feature type="compositionally biased region" description="Polar residues" evidence="1">
    <location>
        <begin position="85"/>
        <end position="96"/>
    </location>
</feature>
<evidence type="ECO:0000256" key="1">
    <source>
        <dbReference type="SAM" id="MobiDB-lite"/>
    </source>
</evidence>
<dbReference type="EMBL" id="KZ613944">
    <property type="protein sequence ID" value="PMD41497.1"/>
    <property type="molecule type" value="Genomic_DNA"/>
</dbReference>
<organism evidence="2 3">
    <name type="scientific">Hyaloscypha variabilis (strain UAMH 11265 / GT02V1 / F)</name>
    <name type="common">Meliniomyces variabilis</name>
    <dbReference type="NCBI Taxonomy" id="1149755"/>
    <lineage>
        <taxon>Eukaryota</taxon>
        <taxon>Fungi</taxon>
        <taxon>Dikarya</taxon>
        <taxon>Ascomycota</taxon>
        <taxon>Pezizomycotina</taxon>
        <taxon>Leotiomycetes</taxon>
        <taxon>Helotiales</taxon>
        <taxon>Hyaloscyphaceae</taxon>
        <taxon>Hyaloscypha</taxon>
        <taxon>Hyaloscypha variabilis</taxon>
    </lineage>
</organism>
<evidence type="ECO:0000313" key="2">
    <source>
        <dbReference type="EMBL" id="PMD41497.1"/>
    </source>
</evidence>
<dbReference type="STRING" id="1149755.A0A2J6RSJ3"/>
<feature type="non-terminal residue" evidence="2">
    <location>
        <position position="180"/>
    </location>
</feature>
<dbReference type="OrthoDB" id="5244050at2759"/>
<feature type="compositionally biased region" description="Low complexity" evidence="1">
    <location>
        <begin position="67"/>
        <end position="84"/>
    </location>
</feature>